<proteinExistence type="predicted"/>
<reference evidence="1" key="1">
    <citation type="submission" date="2021-01" db="EMBL/GenBank/DDBJ databases">
        <authorList>
            <consortium name="Genoscope - CEA"/>
            <person name="William W."/>
        </authorList>
    </citation>
    <scope>NUCLEOTIDE SEQUENCE</scope>
</reference>
<dbReference type="EMBL" id="CAJJDO010000028">
    <property type="protein sequence ID" value="CAD8156417.1"/>
    <property type="molecule type" value="Genomic_DNA"/>
</dbReference>
<name>A0A8S1TY74_9CILI</name>
<keyword evidence="2" id="KW-1185">Reference proteome</keyword>
<dbReference type="OrthoDB" id="298777at2759"/>
<dbReference type="PANTHER" id="PTHR33706">
    <property type="entry name" value="MORN VARIANT REPEAT PROTEIN"/>
    <property type="match status" value="1"/>
</dbReference>
<protein>
    <submittedName>
        <fullName evidence="1">Uncharacterized protein</fullName>
    </submittedName>
</protein>
<organism evidence="1 2">
    <name type="scientific">Paramecium pentaurelia</name>
    <dbReference type="NCBI Taxonomy" id="43138"/>
    <lineage>
        <taxon>Eukaryota</taxon>
        <taxon>Sar</taxon>
        <taxon>Alveolata</taxon>
        <taxon>Ciliophora</taxon>
        <taxon>Intramacronucleata</taxon>
        <taxon>Oligohymenophorea</taxon>
        <taxon>Peniculida</taxon>
        <taxon>Parameciidae</taxon>
        <taxon>Paramecium</taxon>
    </lineage>
</organism>
<accession>A0A8S1TY74</accession>
<dbReference type="Proteomes" id="UP000689195">
    <property type="component" value="Unassembled WGS sequence"/>
</dbReference>
<evidence type="ECO:0000313" key="2">
    <source>
        <dbReference type="Proteomes" id="UP000689195"/>
    </source>
</evidence>
<comment type="caution">
    <text evidence="1">The sequence shown here is derived from an EMBL/GenBank/DDBJ whole genome shotgun (WGS) entry which is preliminary data.</text>
</comment>
<dbReference type="AlphaFoldDB" id="A0A8S1TY74"/>
<gene>
    <name evidence="1" type="ORF">PPENT_87.1.T0280317</name>
</gene>
<dbReference type="PANTHER" id="PTHR33706:SF1">
    <property type="entry name" value="TPR REPEAT PROTEIN"/>
    <property type="match status" value="1"/>
</dbReference>
<sequence length="819" mass="95044">MNSCVGSKIIQRGELKNGKRVNRWDILYEEELIGGGFYDEEGDKNGKWIDINDFFSENSQVIITGEYKNGKKIGRWDILYRDNVYQQFKQIGGGSYDEACDGIKIGIWNEISDWFWANSQVIITGEYKNGKKIGRWDIFYRMNVYQQFKQIGGGSYDEAGNKNEKWIDISDGFLVFKQVTYNGEYKNGKKVGKWDIWFKDCKENNKIGGGSYDDEGNGMKVGEWIDINEEFDQRHQITYNGEYKNGQKIGLWKISKRENNILKLHGCINYDLNGQEIFRSGENSKLIHMGEFNDGKKVGPWKIWFKEYKTYKHIGGGSYDEQGNGTKIGKWIDLDDKFDNKIQILYVGEYENGQKVGRWNNVWYEKYEIGGGSYDEQGNGTKVGKWIDSDDKFEYKKQITYIGQYENGQKVGSWDIVWFCGQSIGGGSYDQNGYGIKVGQWIDLDDGFDQSKQVTYNGEYKNGKKVGRWNINWNYIKFNMFSGGGFYDEGGDEIKQGQWIEMIDDFKFDLQVTSDGEYKNGQKIGLWKISKRENNILKLHGCINYDLNGQEIFRSGEYQTFIHMGEFNNGKKVGPWKIWFKENEKYNQIGGGSYDQEGQEIKIGKWIVLGDHFEKSKQVTFVGEYQNGKKVGRWDIWFKQYGEDKENNQMQYGGGSYDNGGNGVKVGMWKELDDKQKEIPYIGEYKNGKKVGRWDSNLLNEVIGGGSYDEDGNNNKIGQWTEQGFTFNNHNLILYMGEYKNSQKVGRWDVFLREQNEKSLKHIGNGSFDKGGKGINIVKWYSQEDGLINKNIISINCMYKNDYLEEVWMKLEVEHQNNY</sequence>
<evidence type="ECO:0000313" key="1">
    <source>
        <dbReference type="EMBL" id="CAD8156417.1"/>
    </source>
</evidence>